<evidence type="ECO:0000313" key="1">
    <source>
        <dbReference type="EMBL" id="OZY86070.1"/>
    </source>
</evidence>
<evidence type="ECO:0000313" key="2">
    <source>
        <dbReference type="Proteomes" id="UP000216101"/>
    </source>
</evidence>
<protein>
    <submittedName>
        <fullName evidence="1">Uncharacterized protein</fullName>
    </submittedName>
</protein>
<organism evidence="1 2">
    <name type="scientific">Cellvibrio mixtus</name>
    <dbReference type="NCBI Taxonomy" id="39650"/>
    <lineage>
        <taxon>Bacteria</taxon>
        <taxon>Pseudomonadati</taxon>
        <taxon>Pseudomonadota</taxon>
        <taxon>Gammaproteobacteria</taxon>
        <taxon>Cellvibrionales</taxon>
        <taxon>Cellvibrionaceae</taxon>
        <taxon>Cellvibrio</taxon>
    </lineage>
</organism>
<reference evidence="2" key="1">
    <citation type="submission" date="2017-05" db="EMBL/GenBank/DDBJ databases">
        <authorList>
            <person name="Barney B.M."/>
        </authorList>
    </citation>
    <scope>NUCLEOTIDE SEQUENCE [LARGE SCALE GENOMIC DNA]</scope>
    <source>
        <strain evidence="2">PSBB022</strain>
    </source>
</reference>
<comment type="caution">
    <text evidence="1">The sequence shown here is derived from an EMBL/GenBank/DDBJ whole genome shotgun (WGS) entry which is preliminary data.</text>
</comment>
<dbReference type="EMBL" id="NHNI01000001">
    <property type="protein sequence ID" value="OZY86070.1"/>
    <property type="molecule type" value="Genomic_DNA"/>
</dbReference>
<dbReference type="Proteomes" id="UP000216101">
    <property type="component" value="Unassembled WGS sequence"/>
</dbReference>
<dbReference type="AlphaFoldDB" id="A0A266Q8C0"/>
<accession>A0A266Q8C0</accession>
<gene>
    <name evidence="1" type="ORF">CBP51_03295</name>
</gene>
<name>A0A266Q8C0_9GAMM</name>
<sequence>MKFAKYWSEISVAVDEAIFGTNKLSAWGASNENAEHAGFKAQERATILRQLISRGVDALREYEYWNGYIREEVLDEITSGDGRVLAVLTRNCYGAIVLNTESVLFGDIDVVEPGFLSKFLRMFGRAKKDKAFFVSKIEQYQKQNPNYTIKVYETFAGLRIVVTNQIFENYSESAKAIFSALDVDPLYVKLCEAQSCFRARLTPKPWRINIDRPASRFPRHEQAELNEFASWVQKYEMASRSVSTVKLVSIFGKDFEHPDVARVLAVHDQHSCTGLAQLA</sequence>
<keyword evidence="2" id="KW-1185">Reference proteome</keyword>
<proteinExistence type="predicted"/>
<dbReference type="RefSeq" id="WP_094983831.1">
    <property type="nucleotide sequence ID" value="NZ_NHNI01000001.1"/>
</dbReference>